<dbReference type="Proteomes" id="UP000219338">
    <property type="component" value="Unassembled WGS sequence"/>
</dbReference>
<protein>
    <submittedName>
        <fullName evidence="1">Uncharacterized protein</fullName>
    </submittedName>
</protein>
<accession>A0A284QJX6</accession>
<dbReference type="EMBL" id="FUEG01000001">
    <property type="protein sequence ID" value="SJK96757.1"/>
    <property type="molecule type" value="Genomic_DNA"/>
</dbReference>
<gene>
    <name evidence="1" type="ORF">ARMOST_00002</name>
</gene>
<sequence>MVSHIRVRPGLSRRDFQSWSRTDRHRCPCLCVQ</sequence>
<name>A0A284QJX6_ARMOS</name>
<organism evidence="1 2">
    <name type="scientific">Armillaria ostoyae</name>
    <name type="common">Armillaria root rot fungus</name>
    <dbReference type="NCBI Taxonomy" id="47428"/>
    <lineage>
        <taxon>Eukaryota</taxon>
        <taxon>Fungi</taxon>
        <taxon>Dikarya</taxon>
        <taxon>Basidiomycota</taxon>
        <taxon>Agaricomycotina</taxon>
        <taxon>Agaricomycetes</taxon>
        <taxon>Agaricomycetidae</taxon>
        <taxon>Agaricales</taxon>
        <taxon>Marasmiineae</taxon>
        <taxon>Physalacriaceae</taxon>
        <taxon>Armillaria</taxon>
    </lineage>
</organism>
<proteinExistence type="predicted"/>
<dbReference type="AlphaFoldDB" id="A0A284QJX6"/>
<keyword evidence="2" id="KW-1185">Reference proteome</keyword>
<evidence type="ECO:0000313" key="1">
    <source>
        <dbReference type="EMBL" id="SJK96757.1"/>
    </source>
</evidence>
<evidence type="ECO:0000313" key="2">
    <source>
        <dbReference type="Proteomes" id="UP000219338"/>
    </source>
</evidence>
<reference evidence="2" key="1">
    <citation type="journal article" date="2017" name="Nat. Ecol. Evol.">
        <title>Genome expansion and lineage-specific genetic innovations in the forest pathogenic fungi Armillaria.</title>
        <authorList>
            <person name="Sipos G."/>
            <person name="Prasanna A.N."/>
            <person name="Walter M.C."/>
            <person name="O'Connor E."/>
            <person name="Balint B."/>
            <person name="Krizsan K."/>
            <person name="Kiss B."/>
            <person name="Hess J."/>
            <person name="Varga T."/>
            <person name="Slot J."/>
            <person name="Riley R."/>
            <person name="Boka B."/>
            <person name="Rigling D."/>
            <person name="Barry K."/>
            <person name="Lee J."/>
            <person name="Mihaltcheva S."/>
            <person name="LaButti K."/>
            <person name="Lipzen A."/>
            <person name="Waldron R."/>
            <person name="Moloney N.M."/>
            <person name="Sperisen C."/>
            <person name="Kredics L."/>
            <person name="Vagvoelgyi C."/>
            <person name="Patrignani A."/>
            <person name="Fitzpatrick D."/>
            <person name="Nagy I."/>
            <person name="Doyle S."/>
            <person name="Anderson J.B."/>
            <person name="Grigoriev I.V."/>
            <person name="Gueldener U."/>
            <person name="Muensterkoetter M."/>
            <person name="Nagy L.G."/>
        </authorList>
    </citation>
    <scope>NUCLEOTIDE SEQUENCE [LARGE SCALE GENOMIC DNA]</scope>
    <source>
        <strain evidence="2">C18/9</strain>
    </source>
</reference>